<accession>A0A518G1J9</accession>
<dbReference type="InterPro" id="IPR059052">
    <property type="entry name" value="HH_YbhG-like"/>
</dbReference>
<dbReference type="Pfam" id="PF25881">
    <property type="entry name" value="HH_YBHG"/>
    <property type="match status" value="1"/>
</dbReference>
<dbReference type="Gene3D" id="2.40.30.170">
    <property type="match status" value="1"/>
</dbReference>
<dbReference type="NCBIfam" id="TIGR01730">
    <property type="entry name" value="RND_mfp"/>
    <property type="match status" value="1"/>
</dbReference>
<organism evidence="7 8">
    <name type="scientific">Aureliella helgolandensis</name>
    <dbReference type="NCBI Taxonomy" id="2527968"/>
    <lineage>
        <taxon>Bacteria</taxon>
        <taxon>Pseudomonadati</taxon>
        <taxon>Planctomycetota</taxon>
        <taxon>Planctomycetia</taxon>
        <taxon>Pirellulales</taxon>
        <taxon>Pirellulaceae</taxon>
        <taxon>Aureliella</taxon>
    </lineage>
</organism>
<evidence type="ECO:0000256" key="2">
    <source>
        <dbReference type="ARBA" id="ARBA00009477"/>
    </source>
</evidence>
<dbReference type="InterPro" id="IPR058792">
    <property type="entry name" value="Beta-barrel_RND_2"/>
</dbReference>
<comment type="similarity">
    <text evidence="2">Belongs to the membrane fusion protein (MFP) (TC 8.A.1) family.</text>
</comment>
<dbReference type="Proteomes" id="UP000318017">
    <property type="component" value="Chromosome"/>
</dbReference>
<keyword evidence="3 4" id="KW-0175">Coiled coil</keyword>
<dbReference type="AlphaFoldDB" id="A0A518G1J9"/>
<gene>
    <name evidence="7" type="ORF">Q31a_06990</name>
</gene>
<evidence type="ECO:0000256" key="4">
    <source>
        <dbReference type="SAM" id="Coils"/>
    </source>
</evidence>
<dbReference type="EMBL" id="CP036298">
    <property type="protein sequence ID" value="QDV22414.1"/>
    <property type="molecule type" value="Genomic_DNA"/>
</dbReference>
<sequence length="427" mass="46410">MLLRPYWLVFSVLLAWGGLVCSPNELKAQADFPLVEVAAVIETPVDTAYRVIGTVNPLRTSMVGSAVAGRVLEVYVNQGDAVEAGQPLAQLRTDTLELELAAAEAELELYRQQLAEMVNGSRVEDIAEAKARSLGAKAAMENAARQLQRLEELMSSGAAIDADIEDARERSIFTQYTHAAAEATLARVEKGPRSEQIAQAAARVELQQQNVLVIKDRIVKHTMIAPFDGFISAKFTEIGAWIESGGQVAEVIELKEVEIQAPTTAENATKLKRGDTVRVEFPELPHKLLTGVVHRIVPVADSRARTFPVLIRLQNEIIDDSPLLLSGMMARIDLPTGKPQVLPLVPKDALVLNQLDRSVFVVEMERSGETGTVRKVPVELGIAMEGLIQVTGDLSAGDLVVVLGNERLIPNSQVRVTNKVISQTAKN</sequence>
<dbReference type="GO" id="GO:0022857">
    <property type="term" value="F:transmembrane transporter activity"/>
    <property type="evidence" value="ECO:0007669"/>
    <property type="project" value="InterPro"/>
</dbReference>
<evidence type="ECO:0000256" key="1">
    <source>
        <dbReference type="ARBA" id="ARBA00004196"/>
    </source>
</evidence>
<dbReference type="Pfam" id="PF25954">
    <property type="entry name" value="Beta-barrel_RND_2"/>
    <property type="match status" value="1"/>
</dbReference>
<reference evidence="7 8" key="1">
    <citation type="submission" date="2019-02" db="EMBL/GenBank/DDBJ databases">
        <title>Deep-cultivation of Planctomycetes and their phenomic and genomic characterization uncovers novel biology.</title>
        <authorList>
            <person name="Wiegand S."/>
            <person name="Jogler M."/>
            <person name="Boedeker C."/>
            <person name="Pinto D."/>
            <person name="Vollmers J."/>
            <person name="Rivas-Marin E."/>
            <person name="Kohn T."/>
            <person name="Peeters S.H."/>
            <person name="Heuer A."/>
            <person name="Rast P."/>
            <person name="Oberbeckmann S."/>
            <person name="Bunk B."/>
            <person name="Jeske O."/>
            <person name="Meyerdierks A."/>
            <person name="Storesund J.E."/>
            <person name="Kallscheuer N."/>
            <person name="Luecker S."/>
            <person name="Lage O.M."/>
            <person name="Pohl T."/>
            <person name="Merkel B.J."/>
            <person name="Hornburger P."/>
            <person name="Mueller R.-W."/>
            <person name="Bruemmer F."/>
            <person name="Labrenz M."/>
            <person name="Spormann A.M."/>
            <person name="Op den Camp H."/>
            <person name="Overmann J."/>
            <person name="Amann R."/>
            <person name="Jetten M.S.M."/>
            <person name="Mascher T."/>
            <person name="Medema M.H."/>
            <person name="Devos D.P."/>
            <person name="Kaster A.-K."/>
            <person name="Ovreas L."/>
            <person name="Rohde M."/>
            <person name="Galperin M.Y."/>
            <person name="Jogler C."/>
        </authorList>
    </citation>
    <scope>NUCLEOTIDE SEQUENCE [LARGE SCALE GENOMIC DNA]</scope>
    <source>
        <strain evidence="7 8">Q31a</strain>
    </source>
</reference>
<dbReference type="Gene3D" id="2.40.50.100">
    <property type="match status" value="1"/>
</dbReference>
<dbReference type="RefSeq" id="WP_145073928.1">
    <property type="nucleotide sequence ID" value="NZ_CP036298.1"/>
</dbReference>
<proteinExistence type="inferred from homology"/>
<name>A0A518G1J9_9BACT</name>
<feature type="domain" description="CusB-like beta-barrel" evidence="6">
    <location>
        <begin position="265"/>
        <end position="334"/>
    </location>
</feature>
<dbReference type="PANTHER" id="PTHR32347:SF14">
    <property type="entry name" value="EFFLUX SYSTEM COMPONENT YKNX-RELATED"/>
    <property type="match status" value="1"/>
</dbReference>
<evidence type="ECO:0000259" key="6">
    <source>
        <dbReference type="Pfam" id="PF25954"/>
    </source>
</evidence>
<evidence type="ECO:0000313" key="8">
    <source>
        <dbReference type="Proteomes" id="UP000318017"/>
    </source>
</evidence>
<dbReference type="InterPro" id="IPR006143">
    <property type="entry name" value="RND_pump_MFP"/>
</dbReference>
<comment type="subcellular location">
    <subcellularLocation>
        <location evidence="1">Cell envelope</location>
    </subcellularLocation>
</comment>
<dbReference type="Gene3D" id="2.40.420.20">
    <property type="match status" value="1"/>
</dbReference>
<dbReference type="GO" id="GO:0016020">
    <property type="term" value="C:membrane"/>
    <property type="evidence" value="ECO:0007669"/>
    <property type="project" value="InterPro"/>
</dbReference>
<dbReference type="InterPro" id="IPR050465">
    <property type="entry name" value="UPF0194_transport"/>
</dbReference>
<keyword evidence="8" id="KW-1185">Reference proteome</keyword>
<protein>
    <submittedName>
        <fullName evidence="7">Putative efflux pump membrane fusion protein</fullName>
    </submittedName>
</protein>
<dbReference type="SUPFAM" id="SSF111369">
    <property type="entry name" value="HlyD-like secretion proteins"/>
    <property type="match status" value="2"/>
</dbReference>
<evidence type="ECO:0000313" key="7">
    <source>
        <dbReference type="EMBL" id="QDV22414.1"/>
    </source>
</evidence>
<feature type="domain" description="YbhG-like alpha-helical hairpin" evidence="5">
    <location>
        <begin position="97"/>
        <end position="213"/>
    </location>
</feature>
<dbReference type="OrthoDB" id="5318766at2"/>
<dbReference type="KEGG" id="ahel:Q31a_06990"/>
<evidence type="ECO:0000256" key="3">
    <source>
        <dbReference type="ARBA" id="ARBA00023054"/>
    </source>
</evidence>
<evidence type="ECO:0000259" key="5">
    <source>
        <dbReference type="Pfam" id="PF25881"/>
    </source>
</evidence>
<dbReference type="GO" id="GO:0030313">
    <property type="term" value="C:cell envelope"/>
    <property type="evidence" value="ECO:0007669"/>
    <property type="project" value="UniProtKB-SubCell"/>
</dbReference>
<feature type="coiled-coil region" evidence="4">
    <location>
        <begin position="88"/>
        <end position="156"/>
    </location>
</feature>
<dbReference type="PANTHER" id="PTHR32347">
    <property type="entry name" value="EFFLUX SYSTEM COMPONENT YKNX-RELATED"/>
    <property type="match status" value="1"/>
</dbReference>